<dbReference type="EMBL" id="JABBNB010000009">
    <property type="protein sequence ID" value="NMO01726.1"/>
    <property type="molecule type" value="Genomic_DNA"/>
</dbReference>
<gene>
    <name evidence="2" type="ORF">HH308_10920</name>
</gene>
<evidence type="ECO:0000313" key="2">
    <source>
        <dbReference type="EMBL" id="NMO01726.1"/>
    </source>
</evidence>
<evidence type="ECO:0000259" key="1">
    <source>
        <dbReference type="Pfam" id="PF00149"/>
    </source>
</evidence>
<organism evidence="2 3">
    <name type="scientific">Gordonia asplenii</name>
    <dbReference type="NCBI Taxonomy" id="2725283"/>
    <lineage>
        <taxon>Bacteria</taxon>
        <taxon>Bacillati</taxon>
        <taxon>Actinomycetota</taxon>
        <taxon>Actinomycetes</taxon>
        <taxon>Mycobacteriales</taxon>
        <taxon>Gordoniaceae</taxon>
        <taxon>Gordonia</taxon>
    </lineage>
</organism>
<name>A0A848KSR8_9ACTN</name>
<dbReference type="InterPro" id="IPR050126">
    <property type="entry name" value="Ap4A_hydrolase"/>
</dbReference>
<dbReference type="Proteomes" id="UP000550729">
    <property type="component" value="Unassembled WGS sequence"/>
</dbReference>
<dbReference type="Pfam" id="PF00149">
    <property type="entry name" value="Metallophos"/>
    <property type="match status" value="1"/>
</dbReference>
<dbReference type="GO" id="GO:0005737">
    <property type="term" value="C:cytoplasm"/>
    <property type="evidence" value="ECO:0007669"/>
    <property type="project" value="TreeGrafter"/>
</dbReference>
<dbReference type="RefSeq" id="WP_170194230.1">
    <property type="nucleotide sequence ID" value="NZ_JABBNB010000009.1"/>
</dbReference>
<feature type="domain" description="Calcineurin-like phosphoesterase" evidence="1">
    <location>
        <begin position="4"/>
        <end position="134"/>
    </location>
</feature>
<dbReference type="InterPro" id="IPR004843">
    <property type="entry name" value="Calcineurin-like_PHP"/>
</dbReference>
<dbReference type="Gene3D" id="3.60.21.10">
    <property type="match status" value="1"/>
</dbReference>
<keyword evidence="3" id="KW-1185">Reference proteome</keyword>
<proteinExistence type="predicted"/>
<accession>A0A848KSR8</accession>
<reference evidence="2 3" key="1">
    <citation type="submission" date="2020-04" db="EMBL/GenBank/DDBJ databases">
        <title>Gordonia sp. nov. TBRC 11910.</title>
        <authorList>
            <person name="Suriyachadkun C."/>
        </authorList>
    </citation>
    <scope>NUCLEOTIDE SEQUENCE [LARGE SCALE GENOMIC DNA]</scope>
    <source>
        <strain evidence="2 3">TBRC 11910</strain>
    </source>
</reference>
<comment type="caution">
    <text evidence="2">The sequence shown here is derived from an EMBL/GenBank/DDBJ whole genome shotgun (WGS) entry which is preliminary data.</text>
</comment>
<protein>
    <recommendedName>
        <fullName evidence="1">Calcineurin-like phosphoesterase domain-containing protein</fullName>
    </recommendedName>
</protein>
<dbReference type="InterPro" id="IPR029052">
    <property type="entry name" value="Metallo-depent_PP-like"/>
</dbReference>
<dbReference type="PANTHER" id="PTHR42850">
    <property type="entry name" value="METALLOPHOSPHOESTERASE"/>
    <property type="match status" value="1"/>
</dbReference>
<evidence type="ECO:0000313" key="3">
    <source>
        <dbReference type="Proteomes" id="UP000550729"/>
    </source>
</evidence>
<dbReference type="GO" id="GO:0016791">
    <property type="term" value="F:phosphatase activity"/>
    <property type="evidence" value="ECO:0007669"/>
    <property type="project" value="TreeGrafter"/>
</dbReference>
<dbReference type="SUPFAM" id="SSF56300">
    <property type="entry name" value="Metallo-dependent phosphatases"/>
    <property type="match status" value="1"/>
</dbReference>
<sequence>MAVRVAVIGDVGGHRDELRRELYRLGATGRGRLPDDLVVVQVGDLVHRGPDSDGVLELVDRYLWAQPEQWIQLIGNHEVYYLREPVFDWSEQLGLGARRTLRRWWRDDLARVAVAVRTPDEDFLITHAGITESFWREYLDATPDVVDAARRINAMAREGSAVLYGGGSMLGGGPPNPTVGPIWAERGSELLPGWRDTTMPFSQIHGHSGSHGPCDTPATSFDAQRHHEETRLLGGRVIGVDPGHGTRPEPDWQALVLTTSERPNCD</sequence>
<dbReference type="AlphaFoldDB" id="A0A848KSR8"/>
<dbReference type="PANTHER" id="PTHR42850:SF4">
    <property type="entry name" value="ZINC-DEPENDENT ENDOPOLYPHOSPHATASE"/>
    <property type="match status" value="1"/>
</dbReference>